<dbReference type="InterPro" id="IPR008422">
    <property type="entry name" value="KN_HD"/>
</dbReference>
<sequence length="142" mass="16337">MQQRDKTWPSCLVLPRVGYTTFKCSHPYPSEDQKKQLAQDTGLTILQVNNWIFKVHPISHWLTPSNNPIPLATPGPLASMPRTSPSRPIASSRKASSLWGPWGNEKRDGITKEEEEEEEEKEEKEERQKDRKNEKKEVKETG</sequence>
<organism evidence="7 8">
    <name type="scientific">Vespula germanica</name>
    <name type="common">German yellow jacket</name>
    <name type="synonym">Paravespula germanica</name>
    <dbReference type="NCBI Taxonomy" id="30212"/>
    <lineage>
        <taxon>Eukaryota</taxon>
        <taxon>Metazoa</taxon>
        <taxon>Ecdysozoa</taxon>
        <taxon>Arthropoda</taxon>
        <taxon>Hexapoda</taxon>
        <taxon>Insecta</taxon>
        <taxon>Pterygota</taxon>
        <taxon>Neoptera</taxon>
        <taxon>Endopterygota</taxon>
        <taxon>Hymenoptera</taxon>
        <taxon>Apocrita</taxon>
        <taxon>Aculeata</taxon>
        <taxon>Vespoidea</taxon>
        <taxon>Vespidae</taxon>
        <taxon>Vespinae</taxon>
        <taxon>Vespula</taxon>
    </lineage>
</organism>
<dbReference type="Gene3D" id="1.10.10.60">
    <property type="entry name" value="Homeodomain-like"/>
    <property type="match status" value="1"/>
</dbReference>
<keyword evidence="2" id="KW-0238">DNA-binding</keyword>
<comment type="subcellular location">
    <subcellularLocation>
        <location evidence="1">Nucleus</location>
    </subcellularLocation>
</comment>
<dbReference type="Proteomes" id="UP000617340">
    <property type="component" value="Unassembled WGS sequence"/>
</dbReference>
<reference evidence="7" key="1">
    <citation type="journal article" date="2020" name="G3 (Bethesda)">
        <title>High-Quality Assemblies for Three Invasive Social Wasps from the &lt;i&gt;Vespula&lt;/i&gt; Genus.</title>
        <authorList>
            <person name="Harrop T.W.R."/>
            <person name="Guhlin J."/>
            <person name="McLaughlin G.M."/>
            <person name="Permina E."/>
            <person name="Stockwell P."/>
            <person name="Gilligan J."/>
            <person name="Le Lec M.F."/>
            <person name="Gruber M.A.M."/>
            <person name="Quinn O."/>
            <person name="Lovegrove M."/>
            <person name="Duncan E.J."/>
            <person name="Remnant E.J."/>
            <person name="Van Eeckhoven J."/>
            <person name="Graham B."/>
            <person name="Knapp R.A."/>
            <person name="Langford K.W."/>
            <person name="Kronenberg Z."/>
            <person name="Press M.O."/>
            <person name="Eacker S.M."/>
            <person name="Wilson-Rankin E.E."/>
            <person name="Purcell J."/>
            <person name="Lester P.J."/>
            <person name="Dearden P.K."/>
        </authorList>
    </citation>
    <scope>NUCLEOTIDE SEQUENCE</scope>
    <source>
        <strain evidence="7">Linc-1</strain>
    </source>
</reference>
<name>A0A834JD78_VESGE</name>
<dbReference type="GO" id="GO:0006355">
    <property type="term" value="P:regulation of DNA-templated transcription"/>
    <property type="evidence" value="ECO:0007669"/>
    <property type="project" value="InterPro"/>
</dbReference>
<evidence type="ECO:0000256" key="3">
    <source>
        <dbReference type="ARBA" id="ARBA00023155"/>
    </source>
</evidence>
<evidence type="ECO:0000256" key="4">
    <source>
        <dbReference type="ARBA" id="ARBA00023242"/>
    </source>
</evidence>
<feature type="compositionally biased region" description="Acidic residues" evidence="5">
    <location>
        <begin position="113"/>
        <end position="123"/>
    </location>
</feature>
<comment type="caution">
    <text evidence="7">The sequence shown here is derived from an EMBL/GenBank/DDBJ whole genome shotgun (WGS) entry which is preliminary data.</text>
</comment>
<feature type="compositionally biased region" description="Basic and acidic residues" evidence="5">
    <location>
        <begin position="124"/>
        <end position="142"/>
    </location>
</feature>
<dbReference type="GO" id="GO:0001654">
    <property type="term" value="P:eye development"/>
    <property type="evidence" value="ECO:0007669"/>
    <property type="project" value="UniProtKB-ARBA"/>
</dbReference>
<dbReference type="Pfam" id="PF05920">
    <property type="entry name" value="Homeobox_KN"/>
    <property type="match status" value="1"/>
</dbReference>
<accession>A0A834JD78</accession>
<evidence type="ECO:0000259" key="6">
    <source>
        <dbReference type="Pfam" id="PF05920"/>
    </source>
</evidence>
<evidence type="ECO:0000256" key="5">
    <source>
        <dbReference type="SAM" id="MobiDB-lite"/>
    </source>
</evidence>
<keyword evidence="3" id="KW-0371">Homeobox</keyword>
<dbReference type="InterPro" id="IPR009057">
    <property type="entry name" value="Homeodomain-like_sf"/>
</dbReference>
<dbReference type="GO" id="GO:0009887">
    <property type="term" value="P:animal organ morphogenesis"/>
    <property type="evidence" value="ECO:0007669"/>
    <property type="project" value="UniProtKB-ARBA"/>
</dbReference>
<dbReference type="AlphaFoldDB" id="A0A834JD78"/>
<dbReference type="EMBL" id="JACSDZ010000015">
    <property type="protein sequence ID" value="KAF7386214.1"/>
    <property type="molecule type" value="Genomic_DNA"/>
</dbReference>
<keyword evidence="8" id="KW-1185">Reference proteome</keyword>
<dbReference type="CDD" id="cd00086">
    <property type="entry name" value="homeodomain"/>
    <property type="match status" value="1"/>
</dbReference>
<dbReference type="GO" id="GO:0003677">
    <property type="term" value="F:DNA binding"/>
    <property type="evidence" value="ECO:0007669"/>
    <property type="project" value="UniProtKB-KW"/>
</dbReference>
<dbReference type="InterPro" id="IPR001356">
    <property type="entry name" value="HD"/>
</dbReference>
<gene>
    <name evidence="7" type="ORF">HZH68_013346</name>
</gene>
<feature type="domain" description="KN homeodomain" evidence="6">
    <location>
        <begin position="24"/>
        <end position="52"/>
    </location>
</feature>
<proteinExistence type="predicted"/>
<dbReference type="SUPFAM" id="SSF46689">
    <property type="entry name" value="Homeodomain-like"/>
    <property type="match status" value="1"/>
</dbReference>
<evidence type="ECO:0000256" key="2">
    <source>
        <dbReference type="ARBA" id="ARBA00023125"/>
    </source>
</evidence>
<keyword evidence="4" id="KW-0539">Nucleus</keyword>
<feature type="region of interest" description="Disordered" evidence="5">
    <location>
        <begin position="66"/>
        <end position="142"/>
    </location>
</feature>
<evidence type="ECO:0000313" key="8">
    <source>
        <dbReference type="Proteomes" id="UP000617340"/>
    </source>
</evidence>
<dbReference type="GO" id="GO:0005634">
    <property type="term" value="C:nucleus"/>
    <property type="evidence" value="ECO:0007669"/>
    <property type="project" value="UniProtKB-SubCell"/>
</dbReference>
<evidence type="ECO:0000313" key="7">
    <source>
        <dbReference type="EMBL" id="KAF7386214.1"/>
    </source>
</evidence>
<protein>
    <recommendedName>
        <fullName evidence="6">KN homeodomain domain-containing protein</fullName>
    </recommendedName>
</protein>
<evidence type="ECO:0000256" key="1">
    <source>
        <dbReference type="ARBA" id="ARBA00004123"/>
    </source>
</evidence>
<dbReference type="GO" id="GO:0048646">
    <property type="term" value="P:anatomical structure formation involved in morphogenesis"/>
    <property type="evidence" value="ECO:0007669"/>
    <property type="project" value="UniProtKB-ARBA"/>
</dbReference>